<sequence>MSHRSITRLILLVIISVISHVAWGLRSHTALTSVAHVVLHSPHHCWIVVSLHVAPHISTHVATHLASHVSTAHIPTHVASHISTHVASHISAHLLLAITLVSISITIILASTVVLLGISCREILVAITISTHHLISPSHPVSTLTTLVVTHVTTSTHWTTLVVVHLVLAALVLIWPSHGTHVFPRFSLFGFALYDKQQTISLVF</sequence>
<name>A0A6F9DGN6_9ASCI</name>
<keyword evidence="1" id="KW-1133">Transmembrane helix</keyword>
<feature type="transmembrane region" description="Helical" evidence="1">
    <location>
        <begin position="6"/>
        <end position="25"/>
    </location>
</feature>
<evidence type="ECO:0000256" key="1">
    <source>
        <dbReference type="SAM" id="Phobius"/>
    </source>
</evidence>
<feature type="transmembrane region" description="Helical" evidence="1">
    <location>
        <begin position="157"/>
        <end position="175"/>
    </location>
</feature>
<protein>
    <submittedName>
        <fullName evidence="2">Uncharacterized protein LOC100180866</fullName>
    </submittedName>
</protein>
<accession>A0A6F9DGN6</accession>
<dbReference type="EMBL" id="LR786755">
    <property type="protein sequence ID" value="CAB3262617.1"/>
    <property type="molecule type" value="mRNA"/>
</dbReference>
<keyword evidence="1" id="KW-0472">Membrane</keyword>
<organism evidence="2">
    <name type="scientific">Phallusia mammillata</name>
    <dbReference type="NCBI Taxonomy" id="59560"/>
    <lineage>
        <taxon>Eukaryota</taxon>
        <taxon>Metazoa</taxon>
        <taxon>Chordata</taxon>
        <taxon>Tunicata</taxon>
        <taxon>Ascidiacea</taxon>
        <taxon>Phlebobranchia</taxon>
        <taxon>Ascidiidae</taxon>
        <taxon>Phallusia</taxon>
    </lineage>
</organism>
<feature type="transmembrane region" description="Helical" evidence="1">
    <location>
        <begin position="94"/>
        <end position="118"/>
    </location>
</feature>
<keyword evidence="1" id="KW-0812">Transmembrane</keyword>
<evidence type="ECO:0000313" key="2">
    <source>
        <dbReference type="EMBL" id="CAB3262617.1"/>
    </source>
</evidence>
<dbReference type="AlphaFoldDB" id="A0A6F9DGN6"/>
<gene>
    <name evidence="2" type="primary">LOC100180866</name>
</gene>
<reference evidence="2" key="1">
    <citation type="submission" date="2020-04" db="EMBL/GenBank/DDBJ databases">
        <authorList>
            <person name="Neveu A P."/>
        </authorList>
    </citation>
    <scope>NUCLEOTIDE SEQUENCE</scope>
    <source>
        <tissue evidence="2">Whole embryo</tissue>
    </source>
</reference>
<proteinExistence type="evidence at transcript level"/>